<evidence type="ECO:0000313" key="9">
    <source>
        <dbReference type="Proteomes" id="UP000188600"/>
    </source>
</evidence>
<evidence type="ECO:0000256" key="5">
    <source>
        <dbReference type="RuleBase" id="RU362028"/>
    </source>
</evidence>
<evidence type="ECO:0000313" key="8">
    <source>
        <dbReference type="EMBL" id="ONK30254.1"/>
    </source>
</evidence>
<dbReference type="PANTHER" id="PTHR21600">
    <property type="entry name" value="MITOCHONDRIAL RNA PSEUDOURIDINE SYNTHASE"/>
    <property type="match status" value="1"/>
</dbReference>
<comment type="catalytic activity">
    <reaction evidence="1 5">
        <text>a uridine in RNA = a pseudouridine in RNA</text>
        <dbReference type="Rhea" id="RHEA:48348"/>
        <dbReference type="Rhea" id="RHEA-COMP:12068"/>
        <dbReference type="Rhea" id="RHEA-COMP:12069"/>
        <dbReference type="ChEBI" id="CHEBI:65314"/>
        <dbReference type="ChEBI" id="CHEBI:65315"/>
    </reaction>
</comment>
<dbReference type="InterPro" id="IPR006224">
    <property type="entry name" value="PsdUridine_synth_RluA-like_CS"/>
</dbReference>
<dbReference type="InterPro" id="IPR006145">
    <property type="entry name" value="PsdUridine_synth_RsuA/RluA"/>
</dbReference>
<reference evidence="9 10" key="1">
    <citation type="submission" date="2016-12" db="EMBL/GenBank/DDBJ databases">
        <authorList>
            <person name="Gulvik C.A."/>
        </authorList>
    </citation>
    <scope>NUCLEOTIDE SEQUENCE [LARGE SCALE GENOMIC DNA]</scope>
    <source>
        <strain evidence="8 10">12-5202</strain>
        <strain evidence="7 9">12-5291</strain>
    </source>
</reference>
<dbReference type="GO" id="GO:0009982">
    <property type="term" value="F:pseudouridine synthase activity"/>
    <property type="evidence" value="ECO:0007669"/>
    <property type="project" value="InterPro"/>
</dbReference>
<dbReference type="AlphaFoldDB" id="A0AB36JSI3"/>
<evidence type="ECO:0000256" key="4">
    <source>
        <dbReference type="PIRSR" id="PIRSR606225-1"/>
    </source>
</evidence>
<dbReference type="Proteomes" id="UP000188946">
    <property type="component" value="Unassembled WGS sequence"/>
</dbReference>
<dbReference type="Gene3D" id="3.30.2350.10">
    <property type="entry name" value="Pseudouridine synthase"/>
    <property type="match status" value="1"/>
</dbReference>
<dbReference type="InterPro" id="IPR020103">
    <property type="entry name" value="PsdUridine_synth_cat_dom_sf"/>
</dbReference>
<comment type="caution">
    <text evidence="7">The sequence shown here is derived from an EMBL/GenBank/DDBJ whole genome shotgun (WGS) entry which is preliminary data.</text>
</comment>
<dbReference type="EMBL" id="MSPT01000004">
    <property type="protein sequence ID" value="ONK28569.1"/>
    <property type="molecule type" value="Genomic_DNA"/>
</dbReference>
<dbReference type="EC" id="5.4.99.-" evidence="5"/>
<proteinExistence type="inferred from homology"/>
<dbReference type="GO" id="GO:0000455">
    <property type="term" value="P:enzyme-directed rRNA pseudouridine synthesis"/>
    <property type="evidence" value="ECO:0007669"/>
    <property type="project" value="TreeGrafter"/>
</dbReference>
<dbReference type="PROSITE" id="PS01129">
    <property type="entry name" value="PSI_RLU"/>
    <property type="match status" value="1"/>
</dbReference>
<feature type="domain" description="Pseudouridine synthase RsuA/RluA-like" evidence="6">
    <location>
        <begin position="89"/>
        <end position="235"/>
    </location>
</feature>
<evidence type="ECO:0000313" key="7">
    <source>
        <dbReference type="EMBL" id="ONK28569.1"/>
    </source>
</evidence>
<dbReference type="CDD" id="cd02869">
    <property type="entry name" value="PseudoU_synth_RluA_like"/>
    <property type="match status" value="1"/>
</dbReference>
<comment type="similarity">
    <text evidence="2 5">Belongs to the pseudouridine synthase RluA family.</text>
</comment>
<dbReference type="GO" id="GO:0140098">
    <property type="term" value="F:catalytic activity, acting on RNA"/>
    <property type="evidence" value="ECO:0007669"/>
    <property type="project" value="UniProtKB-ARBA"/>
</dbReference>
<evidence type="ECO:0000256" key="2">
    <source>
        <dbReference type="ARBA" id="ARBA00010876"/>
    </source>
</evidence>
<dbReference type="InterPro" id="IPR050188">
    <property type="entry name" value="RluA_PseudoU_synthase"/>
</dbReference>
<dbReference type="InterPro" id="IPR006225">
    <property type="entry name" value="PsdUridine_synth_RluC/D"/>
</dbReference>
<evidence type="ECO:0000256" key="1">
    <source>
        <dbReference type="ARBA" id="ARBA00000073"/>
    </source>
</evidence>
<name>A0AB36JSI3_9STRE</name>
<comment type="function">
    <text evidence="5">Responsible for synthesis of pseudouridine from uracil.</text>
</comment>
<keyword evidence="10" id="KW-1185">Reference proteome</keyword>
<gene>
    <name evidence="8" type="ORF">BVE84_03150</name>
    <name evidence="7" type="ORF">BVE86_02430</name>
</gene>
<keyword evidence="3 5" id="KW-0413">Isomerase</keyword>
<dbReference type="GO" id="GO:0003723">
    <property type="term" value="F:RNA binding"/>
    <property type="evidence" value="ECO:0007669"/>
    <property type="project" value="InterPro"/>
</dbReference>
<dbReference type="Proteomes" id="UP000188600">
    <property type="component" value="Unassembled WGS sequence"/>
</dbReference>
<evidence type="ECO:0000256" key="3">
    <source>
        <dbReference type="ARBA" id="ARBA00023235"/>
    </source>
</evidence>
<dbReference type="NCBIfam" id="TIGR00005">
    <property type="entry name" value="rluA_subfam"/>
    <property type="match status" value="1"/>
</dbReference>
<dbReference type="SUPFAM" id="SSF55120">
    <property type="entry name" value="Pseudouridine synthase"/>
    <property type="match status" value="1"/>
</dbReference>
<dbReference type="RefSeq" id="WP_076995643.1">
    <property type="nucleotide sequence ID" value="NZ_MSPR01000004.1"/>
</dbReference>
<evidence type="ECO:0000259" key="6">
    <source>
        <dbReference type="Pfam" id="PF00849"/>
    </source>
</evidence>
<sequence>MKYTITIPEQFPTMTVKRGLEEYFLIPRKIRHFLRTKKHVRVNGHLINWQSPMQAGDQLELIFDDEDYPQKTIPWGQSRLVTVLYEDEHLIVVNKPEGIKTHGNDPSEIALLNHVAAYLQQTCYVVHRLDKETSGAILFAKNPFVLPILNRLLEDKMIAREYLALCQGTFPQKTRSFTDKIGRHRHDRRKRVVDPQKGQVAKTQVTCLELLNNTSLVQCQLETGRTHQIRVHLAHHGHAIIGDPLYSTVPASRLMLHAHKLTFTHPFTLETISVHATSSSFKKELERRSLPAHS</sequence>
<accession>A0AB36JSI3</accession>
<feature type="active site" evidence="4">
    <location>
        <position position="130"/>
    </location>
</feature>
<evidence type="ECO:0000313" key="10">
    <source>
        <dbReference type="Proteomes" id="UP000188946"/>
    </source>
</evidence>
<dbReference type="Pfam" id="PF00849">
    <property type="entry name" value="PseudoU_synth_2"/>
    <property type="match status" value="1"/>
</dbReference>
<dbReference type="PANTHER" id="PTHR21600:SF44">
    <property type="entry name" value="RIBOSOMAL LARGE SUBUNIT PSEUDOURIDINE SYNTHASE D"/>
    <property type="match status" value="1"/>
</dbReference>
<organism evidence="7 9">
    <name type="scientific">Streptococcus azizii</name>
    <dbReference type="NCBI Taxonomy" id="1579424"/>
    <lineage>
        <taxon>Bacteria</taxon>
        <taxon>Bacillati</taxon>
        <taxon>Bacillota</taxon>
        <taxon>Bacilli</taxon>
        <taxon>Lactobacillales</taxon>
        <taxon>Streptococcaceae</taxon>
        <taxon>Streptococcus</taxon>
    </lineage>
</organism>
<protein>
    <recommendedName>
        <fullName evidence="5">Pseudouridine synthase</fullName>
        <ecNumber evidence="5">5.4.99.-</ecNumber>
    </recommendedName>
</protein>
<dbReference type="EMBL" id="MSPR01000004">
    <property type="protein sequence ID" value="ONK30254.1"/>
    <property type="molecule type" value="Genomic_DNA"/>
</dbReference>